<dbReference type="EMBL" id="STGX01000003">
    <property type="protein sequence ID" value="THV30700.1"/>
    <property type="molecule type" value="Genomic_DNA"/>
</dbReference>
<dbReference type="AlphaFoldDB" id="A0A4S8PJ50"/>
<keyword evidence="3" id="KW-1185">Reference proteome</keyword>
<sequence>MTLNHVTPTAAIELPPTWAARTLPRRGRGPAPEVALDPEAPEALRQAIEEGDDLLGRILDMRKNRRHTNAVRAYLAGEPDAKGAAATGTFLRYSGVREPNWWTRTELHAWVQTHGLAWAVRACIERGAVETNAGAGYGRSRLGHFVLQPAARYAARPLVDDLDSGTAAELRALLAAASEEDYAAAVAAAAEHRGTPEHRLGAAFYFPEQEDWVAEAGAEYRDQLYYGNVDRLLLHSASTPEHLAAMGIEELHHYHADAERAAALVHAVGADAVPVLARTLGPGSRFGRDTTKTLFKAVALIPTAAAAAFLVDALDRPFAFDAAAESAARAPVAMLRAVAGAAENADTRGRGRLAALAARIDAGAAAQLTGPERDALDRLTAATAGVPEADPADLPPLLTAPPWTRKRPKAKPLVIAGLEPPAGTRLVWPEGERERLLAEADAVLADDRAELVSFWHEYAEQLRFTDHDARLGALVAFGPLDLAEKMVATWVEKELRPGYGEAQTIMARFGEIGVPAAHRARGYCGTSVLMPVLDTEAARFAAERLTRSKATFADGAAWLDHHGLAAVPHLVPDAFGPEPKARKAAESALAHLARRLGADAVIAAAPAEAATALHGLVGGDPLEPRGVKVPKPGAWAAPPMFPQVLLKGGERALPAASIPHLLTVLALATPEHPYPGIAVVAETCDRASLARFSRAVFEQWLAVGAPPKDAWALTQLAHFAEDETVWTLAARVREWPGQSQHKRAVAGLGVLGAIGTEEALRAIQGIADKVRFAALKHEASVQIEAIAAGLGLDRDQLADRLVPEFGLGETVDLDYGPRTFTVAFDEHLKPFVVDDAGKPRKALPRPGANDDPELAEDAYKRFAALKKELKAVAAEQVARLETAMIRGRTWTPAEFRRFFVEHALTGHLARRLVWLADGTGFRIAEDLTLSDLEDDAFDLPDDAAVRIAHPVLLGAEAVDSWASLLADYEILQPFDQLARPVMALTEEELDTGHLARFEGATVDVGRLIGMTRKGWTRAAPEDGGMCPGVAFALAEGRFVTVAVEPGIYAGYPGEFPEQTVRGVHLDHGEYYRHEPGPALDRDHRRPERLDPVAVSEALTALARLTGA</sequence>
<proteinExistence type="predicted"/>
<dbReference type="RefSeq" id="WP_136528564.1">
    <property type="nucleotide sequence ID" value="NZ_STGX01000003.1"/>
</dbReference>
<dbReference type="Proteomes" id="UP000305792">
    <property type="component" value="Unassembled WGS sequence"/>
</dbReference>
<dbReference type="OrthoDB" id="9763697at2"/>
<gene>
    <name evidence="2" type="ORF">E9998_04755</name>
</gene>
<feature type="domain" description="DUF4132" evidence="1">
    <location>
        <begin position="837"/>
        <end position="1015"/>
    </location>
</feature>
<protein>
    <submittedName>
        <fullName evidence="2">DUF4132 domain-containing protein</fullName>
    </submittedName>
</protein>
<name>A0A4S8PJ50_9ACTN</name>
<dbReference type="Pfam" id="PF13569">
    <property type="entry name" value="DUF4132"/>
    <property type="match status" value="1"/>
</dbReference>
<accession>A0A4S8PJ50</accession>
<comment type="caution">
    <text evidence="2">The sequence shown here is derived from an EMBL/GenBank/DDBJ whole genome shotgun (WGS) entry which is preliminary data.</text>
</comment>
<reference evidence="2 3" key="1">
    <citation type="journal article" date="2018" name="Int. J. Syst. Evol. Microbiol.">
        <title>Glycomyces paridis sp. nov., isolated from the medicinal plant Paris polyphylla.</title>
        <authorList>
            <person name="Fang X.M."/>
            <person name="Bai J.L."/>
            <person name="Su J."/>
            <person name="Zhao L.L."/>
            <person name="Liu H.Y."/>
            <person name="Ma B.P."/>
            <person name="Zhang Y.Q."/>
            <person name="Yu L.Y."/>
        </authorList>
    </citation>
    <scope>NUCLEOTIDE SEQUENCE [LARGE SCALE GENOMIC DNA]</scope>
    <source>
        <strain evidence="2 3">CPCC 204357</strain>
    </source>
</reference>
<evidence type="ECO:0000313" key="2">
    <source>
        <dbReference type="EMBL" id="THV30700.1"/>
    </source>
</evidence>
<evidence type="ECO:0000313" key="3">
    <source>
        <dbReference type="Proteomes" id="UP000305792"/>
    </source>
</evidence>
<dbReference type="InterPro" id="IPR025406">
    <property type="entry name" value="DUF4132"/>
</dbReference>
<organism evidence="2 3">
    <name type="scientific">Glycomyces paridis</name>
    <dbReference type="NCBI Taxonomy" id="2126555"/>
    <lineage>
        <taxon>Bacteria</taxon>
        <taxon>Bacillati</taxon>
        <taxon>Actinomycetota</taxon>
        <taxon>Actinomycetes</taxon>
        <taxon>Glycomycetales</taxon>
        <taxon>Glycomycetaceae</taxon>
        <taxon>Glycomyces</taxon>
    </lineage>
</organism>
<evidence type="ECO:0000259" key="1">
    <source>
        <dbReference type="Pfam" id="PF13569"/>
    </source>
</evidence>